<accession>A0A433T1P6</accession>
<evidence type="ECO:0000313" key="2">
    <source>
        <dbReference type="EMBL" id="RUS75454.1"/>
    </source>
</evidence>
<dbReference type="Proteomes" id="UP000271974">
    <property type="component" value="Unassembled WGS sequence"/>
</dbReference>
<organism evidence="2 3">
    <name type="scientific">Elysia chlorotica</name>
    <name type="common">Eastern emerald elysia</name>
    <name type="synonym">Sea slug</name>
    <dbReference type="NCBI Taxonomy" id="188477"/>
    <lineage>
        <taxon>Eukaryota</taxon>
        <taxon>Metazoa</taxon>
        <taxon>Spiralia</taxon>
        <taxon>Lophotrochozoa</taxon>
        <taxon>Mollusca</taxon>
        <taxon>Gastropoda</taxon>
        <taxon>Heterobranchia</taxon>
        <taxon>Euthyneura</taxon>
        <taxon>Panpulmonata</taxon>
        <taxon>Sacoglossa</taxon>
        <taxon>Placobranchoidea</taxon>
        <taxon>Plakobranchidae</taxon>
        <taxon>Elysia</taxon>
    </lineage>
</organism>
<dbReference type="EMBL" id="RQTK01000741">
    <property type="protein sequence ID" value="RUS75454.1"/>
    <property type="molecule type" value="Genomic_DNA"/>
</dbReference>
<sequence>MHTSFYRGVITMLQSYLFHNWYGYHINALCDRHCFSTTILNIIFTLFYNIYFSGGFTYSFFLLSSPSCGLGPKPSQILHPSQTLSSVHVCHLTSSSSSSNSSSHVFACA</sequence>
<keyword evidence="1" id="KW-1133">Transmembrane helix</keyword>
<keyword evidence="3" id="KW-1185">Reference proteome</keyword>
<keyword evidence="1" id="KW-0472">Membrane</keyword>
<comment type="caution">
    <text evidence="2">The sequence shown here is derived from an EMBL/GenBank/DDBJ whole genome shotgun (WGS) entry which is preliminary data.</text>
</comment>
<evidence type="ECO:0000256" key="1">
    <source>
        <dbReference type="SAM" id="Phobius"/>
    </source>
</evidence>
<proteinExistence type="predicted"/>
<feature type="transmembrane region" description="Helical" evidence="1">
    <location>
        <begin position="39"/>
        <end position="63"/>
    </location>
</feature>
<protein>
    <submittedName>
        <fullName evidence="2">Uncharacterized protein</fullName>
    </submittedName>
</protein>
<keyword evidence="1" id="KW-0812">Transmembrane</keyword>
<reference evidence="2 3" key="1">
    <citation type="submission" date="2019-01" db="EMBL/GenBank/DDBJ databases">
        <title>A draft genome assembly of the solar-powered sea slug Elysia chlorotica.</title>
        <authorList>
            <person name="Cai H."/>
            <person name="Li Q."/>
            <person name="Fang X."/>
            <person name="Li J."/>
            <person name="Curtis N.E."/>
            <person name="Altenburger A."/>
            <person name="Shibata T."/>
            <person name="Feng M."/>
            <person name="Maeda T."/>
            <person name="Schwartz J.A."/>
            <person name="Shigenobu S."/>
            <person name="Lundholm N."/>
            <person name="Nishiyama T."/>
            <person name="Yang H."/>
            <person name="Hasebe M."/>
            <person name="Li S."/>
            <person name="Pierce S.K."/>
            <person name="Wang J."/>
        </authorList>
    </citation>
    <scope>NUCLEOTIDE SEQUENCE [LARGE SCALE GENOMIC DNA]</scope>
    <source>
        <strain evidence="2">EC2010</strain>
        <tissue evidence="2">Whole organism of an adult</tissue>
    </source>
</reference>
<dbReference type="AlphaFoldDB" id="A0A433T1P6"/>
<evidence type="ECO:0000313" key="3">
    <source>
        <dbReference type="Proteomes" id="UP000271974"/>
    </source>
</evidence>
<gene>
    <name evidence="2" type="ORF">EGW08_016777</name>
</gene>
<name>A0A433T1P6_ELYCH</name>